<dbReference type="Pfam" id="PF14107">
    <property type="entry name" value="DUF4280"/>
    <property type="match status" value="1"/>
</dbReference>
<proteinExistence type="predicted"/>
<evidence type="ECO:0000313" key="1">
    <source>
        <dbReference type="EMBL" id="QJD96556.1"/>
    </source>
</evidence>
<gene>
    <name evidence="1" type="ORF">HH214_12045</name>
</gene>
<dbReference type="RefSeq" id="WP_169607988.1">
    <property type="nucleotide sequence ID" value="NZ_CP051682.1"/>
</dbReference>
<dbReference type="Proteomes" id="UP000503278">
    <property type="component" value="Chromosome"/>
</dbReference>
<keyword evidence="2" id="KW-1185">Reference proteome</keyword>
<name>A0A7L5E880_9SPHI</name>
<accession>A0A7L5E880</accession>
<reference evidence="1 2" key="1">
    <citation type="submission" date="2020-04" db="EMBL/GenBank/DDBJ databases">
        <title>Genome sequencing of novel species.</title>
        <authorList>
            <person name="Heo J."/>
            <person name="Kim S.-J."/>
            <person name="Kim J.-S."/>
            <person name="Hong S.-B."/>
            <person name="Kwon S.-W."/>
        </authorList>
    </citation>
    <scope>NUCLEOTIDE SEQUENCE [LARGE SCALE GENOMIC DNA]</scope>
    <source>
        <strain evidence="1 2">F39-2</strain>
    </source>
</reference>
<dbReference type="InterPro" id="IPR025460">
    <property type="entry name" value="DUF4280"/>
</dbReference>
<dbReference type="AlphaFoldDB" id="A0A7L5E880"/>
<organism evidence="1 2">
    <name type="scientific">Mucilaginibacter robiniae</name>
    <dbReference type="NCBI Taxonomy" id="2728022"/>
    <lineage>
        <taxon>Bacteria</taxon>
        <taxon>Pseudomonadati</taxon>
        <taxon>Bacteroidota</taxon>
        <taxon>Sphingobacteriia</taxon>
        <taxon>Sphingobacteriales</taxon>
        <taxon>Sphingobacteriaceae</taxon>
        <taxon>Mucilaginibacter</taxon>
    </lineage>
</organism>
<sequence>MAQEHLVVQGATCQCNFGTATDKLKVLSQQKEYANDQNSAFKLIANTKDLGTTFEKNTFGSCSKQNNRVCTAVVSEWKHYFEEVVLSNGGKILLENSKATCPIGGPECIRIVLHGQSAELSKQNFKNAQPAVANALNPAVDLKEMDQPEEDIEGLIFQ</sequence>
<protein>
    <submittedName>
        <fullName evidence="1">DUF4280 domain-containing protein</fullName>
    </submittedName>
</protein>
<dbReference type="EMBL" id="CP051682">
    <property type="protein sequence ID" value="QJD96556.1"/>
    <property type="molecule type" value="Genomic_DNA"/>
</dbReference>
<dbReference type="KEGG" id="mrob:HH214_12045"/>
<evidence type="ECO:0000313" key="2">
    <source>
        <dbReference type="Proteomes" id="UP000503278"/>
    </source>
</evidence>